<protein>
    <submittedName>
        <fullName evidence="2">Adiponectin receptor protein 2</fullName>
    </submittedName>
</protein>
<evidence type="ECO:0000313" key="2">
    <source>
        <dbReference type="EMBL" id="ELK37783.1"/>
    </source>
</evidence>
<dbReference type="EMBL" id="KB099993">
    <property type="protein sequence ID" value="ELK37783.1"/>
    <property type="molecule type" value="Genomic_DNA"/>
</dbReference>
<dbReference type="Proteomes" id="UP000010556">
    <property type="component" value="Unassembled WGS sequence"/>
</dbReference>
<feature type="region of interest" description="Disordered" evidence="1">
    <location>
        <begin position="136"/>
        <end position="180"/>
    </location>
</feature>
<gene>
    <name evidence="2" type="ORF">MDA_GLEAN10011811</name>
</gene>
<name>L5MJ68_MYODS</name>
<keyword evidence="3" id="KW-1185">Reference proteome</keyword>
<sequence>MNQTAKNGLECIRTPEPEIRLRKGLQLDGTRRGDNDNHQGDLEPVLEASVLSTHLKKTSGPVYEFVHLERNCGLRDCGGHRGGSQPILRAPTQPPVSWQPCFCRHHSHALMALAPLAPADGTERLGLAPAVSVSGSCAPIPPQQQGEVEKPSGHQGQQLPLTPADGAEQSGLTPGARKRV</sequence>
<organism evidence="2 3">
    <name type="scientific">Myotis davidii</name>
    <name type="common">David's myotis</name>
    <dbReference type="NCBI Taxonomy" id="225400"/>
    <lineage>
        <taxon>Eukaryota</taxon>
        <taxon>Metazoa</taxon>
        <taxon>Chordata</taxon>
        <taxon>Craniata</taxon>
        <taxon>Vertebrata</taxon>
        <taxon>Euteleostomi</taxon>
        <taxon>Mammalia</taxon>
        <taxon>Eutheria</taxon>
        <taxon>Laurasiatheria</taxon>
        <taxon>Chiroptera</taxon>
        <taxon>Yangochiroptera</taxon>
        <taxon>Vespertilionidae</taxon>
        <taxon>Myotis</taxon>
    </lineage>
</organism>
<evidence type="ECO:0000256" key="1">
    <source>
        <dbReference type="SAM" id="MobiDB-lite"/>
    </source>
</evidence>
<dbReference type="AlphaFoldDB" id="L5MJ68"/>
<reference evidence="3" key="1">
    <citation type="journal article" date="2013" name="Science">
        <title>Comparative analysis of bat genomes provides insight into the evolution of flight and immunity.</title>
        <authorList>
            <person name="Zhang G."/>
            <person name="Cowled C."/>
            <person name="Shi Z."/>
            <person name="Huang Z."/>
            <person name="Bishop-Lilly K.A."/>
            <person name="Fang X."/>
            <person name="Wynne J.W."/>
            <person name="Xiong Z."/>
            <person name="Baker M.L."/>
            <person name="Zhao W."/>
            <person name="Tachedjian M."/>
            <person name="Zhu Y."/>
            <person name="Zhou P."/>
            <person name="Jiang X."/>
            <person name="Ng J."/>
            <person name="Yang L."/>
            <person name="Wu L."/>
            <person name="Xiao J."/>
            <person name="Feng Y."/>
            <person name="Chen Y."/>
            <person name="Sun X."/>
            <person name="Zhang Y."/>
            <person name="Marsh G.A."/>
            <person name="Crameri G."/>
            <person name="Broder C.C."/>
            <person name="Frey K.G."/>
            <person name="Wang L.F."/>
            <person name="Wang J."/>
        </authorList>
    </citation>
    <scope>NUCLEOTIDE SEQUENCE [LARGE SCALE GENOMIC DNA]</scope>
</reference>
<evidence type="ECO:0000313" key="3">
    <source>
        <dbReference type="Proteomes" id="UP000010556"/>
    </source>
</evidence>
<proteinExistence type="predicted"/>
<keyword evidence="2" id="KW-0675">Receptor</keyword>
<accession>L5MJ68</accession>